<accession>A0ABR0Q3K8</accession>
<comment type="caution">
    <text evidence="2">The sequence shown here is derived from an EMBL/GenBank/DDBJ whole genome shotgun (WGS) entry which is preliminary data.</text>
</comment>
<sequence length="194" mass="22247">MPSAKPAKLGHGFACRESPLKRTQFLLLSGARIKIVYHQNQRQSFSQWMARTIRPTKGAVDCCTSVITNSTHTRDSILRPVTQISPTRILSFKRATRGQQGKFADPAHRASSQAQLVMQGHRPRLQRPREGHCLSSHTPKELAERDCVLHRPPRHVSNRYGARPECQSQDRKDSMHRRHMPNKPKILKECLYEE</sequence>
<evidence type="ECO:0000256" key="1">
    <source>
        <dbReference type="SAM" id="MobiDB-lite"/>
    </source>
</evidence>
<gene>
    <name evidence="2" type="ORF">PVK06_017759</name>
</gene>
<keyword evidence="3" id="KW-1185">Reference proteome</keyword>
<dbReference type="Proteomes" id="UP001358586">
    <property type="component" value="Chromosome 5"/>
</dbReference>
<evidence type="ECO:0000313" key="2">
    <source>
        <dbReference type="EMBL" id="KAK5833893.1"/>
    </source>
</evidence>
<feature type="region of interest" description="Disordered" evidence="1">
    <location>
        <begin position="154"/>
        <end position="184"/>
    </location>
</feature>
<dbReference type="EMBL" id="JARKNE010000005">
    <property type="protein sequence ID" value="KAK5833893.1"/>
    <property type="molecule type" value="Genomic_DNA"/>
</dbReference>
<organism evidence="2 3">
    <name type="scientific">Gossypium arboreum</name>
    <name type="common">Tree cotton</name>
    <name type="synonym">Gossypium nanking</name>
    <dbReference type="NCBI Taxonomy" id="29729"/>
    <lineage>
        <taxon>Eukaryota</taxon>
        <taxon>Viridiplantae</taxon>
        <taxon>Streptophyta</taxon>
        <taxon>Embryophyta</taxon>
        <taxon>Tracheophyta</taxon>
        <taxon>Spermatophyta</taxon>
        <taxon>Magnoliopsida</taxon>
        <taxon>eudicotyledons</taxon>
        <taxon>Gunneridae</taxon>
        <taxon>Pentapetalae</taxon>
        <taxon>rosids</taxon>
        <taxon>malvids</taxon>
        <taxon>Malvales</taxon>
        <taxon>Malvaceae</taxon>
        <taxon>Malvoideae</taxon>
        <taxon>Gossypium</taxon>
    </lineage>
</organism>
<evidence type="ECO:0000313" key="3">
    <source>
        <dbReference type="Proteomes" id="UP001358586"/>
    </source>
</evidence>
<protein>
    <submittedName>
        <fullName evidence="2">Uncharacterized protein</fullName>
    </submittedName>
</protein>
<name>A0ABR0Q3K8_GOSAR</name>
<proteinExistence type="predicted"/>
<reference evidence="2 3" key="1">
    <citation type="submission" date="2023-03" db="EMBL/GenBank/DDBJ databases">
        <title>WGS of Gossypium arboreum.</title>
        <authorList>
            <person name="Yu D."/>
        </authorList>
    </citation>
    <scope>NUCLEOTIDE SEQUENCE [LARGE SCALE GENOMIC DNA]</scope>
    <source>
        <tissue evidence="2">Leaf</tissue>
    </source>
</reference>